<organism evidence="3 4">
    <name type="scientific">Candidimonas humi</name>
    <dbReference type="NCBI Taxonomy" id="683355"/>
    <lineage>
        <taxon>Bacteria</taxon>
        <taxon>Pseudomonadati</taxon>
        <taxon>Pseudomonadota</taxon>
        <taxon>Betaproteobacteria</taxon>
        <taxon>Burkholderiales</taxon>
        <taxon>Alcaligenaceae</taxon>
        <taxon>Candidimonas</taxon>
    </lineage>
</organism>
<dbReference type="InterPro" id="IPR053167">
    <property type="entry name" value="Spore_coat_component"/>
</dbReference>
<protein>
    <submittedName>
        <fullName evidence="3">Spore coat U domain-containing protein</fullName>
    </submittedName>
</protein>
<evidence type="ECO:0000256" key="1">
    <source>
        <dbReference type="SAM" id="MobiDB-lite"/>
    </source>
</evidence>
<feature type="domain" description="Spore coat protein U/FanG" evidence="2">
    <location>
        <begin position="41"/>
        <end position="130"/>
    </location>
</feature>
<evidence type="ECO:0000313" key="4">
    <source>
        <dbReference type="Proteomes" id="UP001595848"/>
    </source>
</evidence>
<dbReference type="PANTHER" id="PTHR37089">
    <property type="entry name" value="PROTEIN U-RELATED"/>
    <property type="match status" value="1"/>
</dbReference>
<feature type="region of interest" description="Disordered" evidence="1">
    <location>
        <begin position="1"/>
        <end position="41"/>
    </location>
</feature>
<keyword evidence="4" id="KW-1185">Reference proteome</keyword>
<dbReference type="RefSeq" id="WP_343218738.1">
    <property type="nucleotide sequence ID" value="NZ_JAHTBN010000005.1"/>
</dbReference>
<gene>
    <name evidence="3" type="ORF">ACFOY1_03775</name>
</gene>
<proteinExistence type="predicted"/>
<comment type="caution">
    <text evidence="3">The sequence shown here is derived from an EMBL/GenBank/DDBJ whole genome shotgun (WGS) entry which is preliminary data.</text>
</comment>
<dbReference type="Pfam" id="PF05229">
    <property type="entry name" value="SCPU"/>
    <property type="match status" value="1"/>
</dbReference>
<dbReference type="Proteomes" id="UP001595848">
    <property type="component" value="Unassembled WGS sequence"/>
</dbReference>
<dbReference type="SMART" id="SM00972">
    <property type="entry name" value="SCPU"/>
    <property type="match status" value="1"/>
</dbReference>
<accession>A0ABV8NW69</accession>
<evidence type="ECO:0000259" key="2">
    <source>
        <dbReference type="Pfam" id="PF05229"/>
    </source>
</evidence>
<name>A0ABV8NW69_9BURK</name>
<evidence type="ECO:0000313" key="3">
    <source>
        <dbReference type="EMBL" id="MFC4200065.1"/>
    </source>
</evidence>
<feature type="compositionally biased region" description="Polar residues" evidence="1">
    <location>
        <begin position="24"/>
        <end position="33"/>
    </location>
</feature>
<feature type="compositionally biased region" description="Basic residues" evidence="1">
    <location>
        <begin position="1"/>
        <end position="23"/>
    </location>
</feature>
<dbReference type="InterPro" id="IPR007893">
    <property type="entry name" value="Spore_coat_U/FanG"/>
</dbReference>
<sequence length="133" mass="14987">MYQGRHYRRHGRPARVTRSKTRTFSRSQPSQRPTVAPLVPTPGAEWRVGLSDGQFHDGQARRMFGSGGYVKYQLYTDESHTHVWADDQDQNRVSGKTDVAGNTVTLSVYGEVPPQPDARAGQYIDTVIATLYY</sequence>
<dbReference type="EMBL" id="JBHSBV010000001">
    <property type="protein sequence ID" value="MFC4200065.1"/>
    <property type="molecule type" value="Genomic_DNA"/>
</dbReference>
<reference evidence="4" key="1">
    <citation type="journal article" date="2019" name="Int. J. Syst. Evol. Microbiol.">
        <title>The Global Catalogue of Microorganisms (GCM) 10K type strain sequencing project: providing services to taxonomists for standard genome sequencing and annotation.</title>
        <authorList>
            <consortium name="The Broad Institute Genomics Platform"/>
            <consortium name="The Broad Institute Genome Sequencing Center for Infectious Disease"/>
            <person name="Wu L."/>
            <person name="Ma J."/>
        </authorList>
    </citation>
    <scope>NUCLEOTIDE SEQUENCE [LARGE SCALE GENOMIC DNA]</scope>
    <source>
        <strain evidence="4">LMG 24813</strain>
    </source>
</reference>